<dbReference type="AlphaFoldDB" id="A0A147KDC5"/>
<sequence>MRPFRATDAPAVLDLSRQVLPHLVDDAAALRERVAALSGSGRAVFTVAELDGVVVGHAAAELDREGPRPDGGVVSVTVGRRHRGRGVGGALLRPMERYAVDAGATVLRAVVQDTPESVRFAERRGYVRRSGTCFQELVLAELPPLPSPPPGVRLSTYRAFLADPHPLYAVEESAARDEPASGFPHQPLSYTDWLAAVWRNPLLDLDLSAAVVLDGRPVCIVTLLASGEAVYSVMTGTSPGYRNRGLAGYAKSAALHRAREHGFRVALTGNAEENSPILALNARLGYRPVAREFLYVKAVSPDGRR</sequence>
<gene>
    <name evidence="4" type="ORF">AC529_18530</name>
</gene>
<evidence type="ECO:0000259" key="3">
    <source>
        <dbReference type="PROSITE" id="PS51186"/>
    </source>
</evidence>
<protein>
    <recommendedName>
        <fullName evidence="3">N-acetyltransferase domain-containing protein</fullName>
    </recommendedName>
</protein>
<dbReference type="InterPro" id="IPR038740">
    <property type="entry name" value="BioF2-like_GNAT_dom"/>
</dbReference>
<dbReference type="PATRIC" id="fig|665004.4.peg.1373"/>
<evidence type="ECO:0000313" key="4">
    <source>
        <dbReference type="EMBL" id="KUP95268.1"/>
    </source>
</evidence>
<keyword evidence="1" id="KW-0808">Transferase</keyword>
<dbReference type="Gene3D" id="3.40.630.30">
    <property type="match status" value="1"/>
</dbReference>
<feature type="domain" description="N-acetyltransferase" evidence="3">
    <location>
        <begin position="152"/>
        <end position="305"/>
    </location>
</feature>
<comment type="caution">
    <text evidence="4">The sequence shown here is derived from an EMBL/GenBank/DDBJ whole genome shotgun (WGS) entry which is preliminary data.</text>
</comment>
<dbReference type="SUPFAM" id="SSF55729">
    <property type="entry name" value="Acyl-CoA N-acyltransferases (Nat)"/>
    <property type="match status" value="2"/>
</dbReference>
<organism evidence="4 5">
    <name type="scientific">Thermobifida cellulosilytica TB100</name>
    <dbReference type="NCBI Taxonomy" id="665004"/>
    <lineage>
        <taxon>Bacteria</taxon>
        <taxon>Bacillati</taxon>
        <taxon>Actinomycetota</taxon>
        <taxon>Actinomycetes</taxon>
        <taxon>Streptosporangiales</taxon>
        <taxon>Nocardiopsidaceae</taxon>
        <taxon>Thermobifida</taxon>
    </lineage>
</organism>
<feature type="domain" description="N-acetyltransferase" evidence="3">
    <location>
        <begin position="1"/>
        <end position="144"/>
    </location>
</feature>
<evidence type="ECO:0000313" key="5">
    <source>
        <dbReference type="Proteomes" id="UP000074382"/>
    </source>
</evidence>
<dbReference type="InterPro" id="IPR050832">
    <property type="entry name" value="Bact_Acetyltransf"/>
</dbReference>
<keyword evidence="2" id="KW-0012">Acyltransferase</keyword>
<evidence type="ECO:0000256" key="1">
    <source>
        <dbReference type="ARBA" id="ARBA00022679"/>
    </source>
</evidence>
<reference evidence="5" key="1">
    <citation type="journal article" date="2017" name="Acta Aliment.">
        <title>Plant polysaccharide degrading enzyme system of Thermpbifida cellulosilytica TB100 revealed by de novo genome project data.</title>
        <authorList>
            <person name="Toth A."/>
            <person name="Baka E."/>
            <person name="Luzics S."/>
            <person name="Bata-Vidacs I."/>
            <person name="Nagy I."/>
            <person name="Balint B."/>
            <person name="Herceg R."/>
            <person name="Olasz F."/>
            <person name="Wilk T."/>
            <person name="Nagy T."/>
            <person name="Kriszt B."/>
            <person name="Nagy I."/>
            <person name="Kukolya J."/>
        </authorList>
    </citation>
    <scope>NUCLEOTIDE SEQUENCE [LARGE SCALE GENOMIC DNA]</scope>
    <source>
        <strain evidence="5">TB100</strain>
    </source>
</reference>
<dbReference type="InterPro" id="IPR016181">
    <property type="entry name" value="Acyl_CoA_acyltransferase"/>
</dbReference>
<dbReference type="EMBL" id="LGEM01000137">
    <property type="protein sequence ID" value="KUP95268.1"/>
    <property type="molecule type" value="Genomic_DNA"/>
</dbReference>
<evidence type="ECO:0000256" key="2">
    <source>
        <dbReference type="ARBA" id="ARBA00023315"/>
    </source>
</evidence>
<dbReference type="PANTHER" id="PTHR43877:SF1">
    <property type="entry name" value="ACETYLTRANSFERASE"/>
    <property type="match status" value="1"/>
</dbReference>
<dbReference type="PANTHER" id="PTHR43877">
    <property type="entry name" value="AMINOALKYLPHOSPHONATE N-ACETYLTRANSFERASE-RELATED-RELATED"/>
    <property type="match status" value="1"/>
</dbReference>
<dbReference type="GO" id="GO:0016747">
    <property type="term" value="F:acyltransferase activity, transferring groups other than amino-acyl groups"/>
    <property type="evidence" value="ECO:0007669"/>
    <property type="project" value="InterPro"/>
</dbReference>
<dbReference type="Pfam" id="PF13480">
    <property type="entry name" value="Acetyltransf_6"/>
    <property type="match status" value="1"/>
</dbReference>
<name>A0A147KDC5_THECS</name>
<dbReference type="Proteomes" id="UP000074382">
    <property type="component" value="Unassembled WGS sequence"/>
</dbReference>
<dbReference type="InterPro" id="IPR000182">
    <property type="entry name" value="GNAT_dom"/>
</dbReference>
<dbReference type="PROSITE" id="PS51186">
    <property type="entry name" value="GNAT"/>
    <property type="match status" value="2"/>
</dbReference>
<dbReference type="STRING" id="665004.AC529_18530"/>
<proteinExistence type="predicted"/>
<keyword evidence="5" id="KW-1185">Reference proteome</keyword>
<accession>A0A147KDC5</accession>
<dbReference type="Pfam" id="PF00583">
    <property type="entry name" value="Acetyltransf_1"/>
    <property type="match status" value="1"/>
</dbReference>